<organism evidence="1 2">
    <name type="scientific">Geobacillus proteiniphilus</name>
    <dbReference type="NCBI Taxonomy" id="860353"/>
    <lineage>
        <taxon>Bacteria</taxon>
        <taxon>Bacillati</taxon>
        <taxon>Bacillota</taxon>
        <taxon>Bacilli</taxon>
        <taxon>Bacillales</taxon>
        <taxon>Anoxybacillaceae</taxon>
        <taxon>Geobacillus</taxon>
    </lineage>
</organism>
<sequence>MTKEKRTIQNIEAVFLGGEPLCCVKDVATNPPCLFSS</sequence>
<name>A0A1Q5T1W5_9BACL</name>
<proteinExistence type="predicted"/>
<reference evidence="1 2" key="1">
    <citation type="submission" date="2016-11" db="EMBL/GenBank/DDBJ databases">
        <authorList>
            <person name="Kadnikov V."/>
            <person name="Nazina T."/>
        </authorList>
    </citation>
    <scope>NUCLEOTIDE SEQUENCE [LARGE SCALE GENOMIC DNA]</scope>
    <source>
        <strain evidence="1 2">1017</strain>
    </source>
</reference>
<dbReference type="AlphaFoldDB" id="A0A1Q5T1W5"/>
<comment type="caution">
    <text evidence="1">The sequence shown here is derived from an EMBL/GenBank/DDBJ whole genome shotgun (WGS) entry which is preliminary data.</text>
</comment>
<gene>
    <name evidence="1" type="ORF">BRO54_1720</name>
</gene>
<dbReference type="Proteomes" id="UP000186030">
    <property type="component" value="Unassembled WGS sequence"/>
</dbReference>
<accession>A0A1Q5T1W5</accession>
<dbReference type="EMBL" id="MQMG01000018">
    <property type="protein sequence ID" value="OKO94105.1"/>
    <property type="molecule type" value="Genomic_DNA"/>
</dbReference>
<protein>
    <submittedName>
        <fullName evidence="1">Uncharacterized protein</fullName>
    </submittedName>
</protein>
<evidence type="ECO:0000313" key="1">
    <source>
        <dbReference type="EMBL" id="OKO94105.1"/>
    </source>
</evidence>
<reference evidence="2" key="2">
    <citation type="submission" date="2017-01" db="EMBL/GenBank/DDBJ databases">
        <title>Genome sequencing and annotation of Geobacillus sp. 1017, a Hydrocarbon-Oxidizing Thermophilic Bacterium Isolated from a Heavy Oil Reservoir (China).</title>
        <authorList>
            <person name="Kadnikov V.V."/>
            <person name="Mardanov A.V."/>
            <person name="Poltaraus A.B."/>
            <person name="Sokolova D.S."/>
            <person name="Semenova E.M."/>
            <person name="Ravin N.V."/>
            <person name="Tourova T.P."/>
            <person name="Nazina T.N."/>
        </authorList>
    </citation>
    <scope>NUCLEOTIDE SEQUENCE [LARGE SCALE GENOMIC DNA]</scope>
    <source>
        <strain evidence="2">1017</strain>
    </source>
</reference>
<evidence type="ECO:0000313" key="2">
    <source>
        <dbReference type="Proteomes" id="UP000186030"/>
    </source>
</evidence>